<dbReference type="EMBL" id="WTUX01000014">
    <property type="protein sequence ID" value="MZR13743.1"/>
    <property type="molecule type" value="Genomic_DNA"/>
</dbReference>
<feature type="domain" description="AMP-dependent synthetase/ligase" evidence="3">
    <location>
        <begin position="70"/>
        <end position="257"/>
    </location>
</feature>
<keyword evidence="6" id="KW-1185">Reference proteome</keyword>
<name>A0A845M873_9RHOB</name>
<dbReference type="Proteomes" id="UP000467322">
    <property type="component" value="Unassembled WGS sequence"/>
</dbReference>
<dbReference type="PANTHER" id="PTHR43201:SF5">
    <property type="entry name" value="MEDIUM-CHAIN ACYL-COA LIGASE ACSF2, MITOCHONDRIAL"/>
    <property type="match status" value="1"/>
</dbReference>
<dbReference type="GO" id="GO:0006631">
    <property type="term" value="P:fatty acid metabolic process"/>
    <property type="evidence" value="ECO:0007669"/>
    <property type="project" value="TreeGrafter"/>
</dbReference>
<proteinExistence type="inferred from homology"/>
<protein>
    <submittedName>
        <fullName evidence="5">AMP-binding protein</fullName>
    </submittedName>
</protein>
<evidence type="ECO:0000256" key="2">
    <source>
        <dbReference type="ARBA" id="ARBA00022598"/>
    </source>
</evidence>
<accession>A0A845M873</accession>
<dbReference type="PANTHER" id="PTHR43201">
    <property type="entry name" value="ACYL-COA SYNTHETASE"/>
    <property type="match status" value="1"/>
</dbReference>
<gene>
    <name evidence="5" type="ORF">GQE99_12030</name>
</gene>
<dbReference type="RefSeq" id="WP_161351878.1">
    <property type="nucleotide sequence ID" value="NZ_WTUX01000014.1"/>
</dbReference>
<dbReference type="Gene3D" id="3.40.50.12780">
    <property type="entry name" value="N-terminal domain of ligase-like"/>
    <property type="match status" value="1"/>
</dbReference>
<evidence type="ECO:0000313" key="6">
    <source>
        <dbReference type="Proteomes" id="UP000467322"/>
    </source>
</evidence>
<evidence type="ECO:0000256" key="1">
    <source>
        <dbReference type="ARBA" id="ARBA00006432"/>
    </source>
</evidence>
<dbReference type="InterPro" id="IPR042099">
    <property type="entry name" value="ANL_N_sf"/>
</dbReference>
<evidence type="ECO:0000259" key="4">
    <source>
        <dbReference type="Pfam" id="PF13193"/>
    </source>
</evidence>
<dbReference type="AlphaFoldDB" id="A0A845M873"/>
<dbReference type="Pfam" id="PF00501">
    <property type="entry name" value="AMP-binding"/>
    <property type="match status" value="1"/>
</dbReference>
<reference evidence="5 6" key="1">
    <citation type="submission" date="2019-12" db="EMBL/GenBank/DDBJ databases">
        <title>Maritimibacter sp. nov. sp. isolated from sea sand.</title>
        <authorList>
            <person name="Kim J."/>
            <person name="Jeong S.E."/>
            <person name="Jung H.S."/>
            <person name="Jeon C.O."/>
        </authorList>
    </citation>
    <scope>NUCLEOTIDE SEQUENCE [LARGE SCALE GENOMIC DNA]</scope>
    <source>
        <strain evidence="5 6">DP07</strain>
    </source>
</reference>
<dbReference type="InterPro" id="IPR000873">
    <property type="entry name" value="AMP-dep_synth/lig_dom"/>
</dbReference>
<comment type="caution">
    <text evidence="5">The sequence shown here is derived from an EMBL/GenBank/DDBJ whole genome shotgun (WGS) entry which is preliminary data.</text>
</comment>
<comment type="similarity">
    <text evidence="1">Belongs to the ATP-dependent AMP-binding enzyme family.</text>
</comment>
<dbReference type="GO" id="GO:0031956">
    <property type="term" value="F:medium-chain fatty acid-CoA ligase activity"/>
    <property type="evidence" value="ECO:0007669"/>
    <property type="project" value="TreeGrafter"/>
</dbReference>
<feature type="domain" description="AMP-binding enzyme C-terminal" evidence="4">
    <location>
        <begin position="308"/>
        <end position="381"/>
    </location>
</feature>
<evidence type="ECO:0000259" key="3">
    <source>
        <dbReference type="Pfam" id="PF00501"/>
    </source>
</evidence>
<dbReference type="InterPro" id="IPR045851">
    <property type="entry name" value="AMP-bd_C_sf"/>
</dbReference>
<dbReference type="InterPro" id="IPR025110">
    <property type="entry name" value="AMP-bd_C"/>
</dbReference>
<evidence type="ECO:0000313" key="5">
    <source>
        <dbReference type="EMBL" id="MZR13743.1"/>
    </source>
</evidence>
<dbReference type="Pfam" id="PF13193">
    <property type="entry name" value="AMP-binding_C"/>
    <property type="match status" value="1"/>
</dbReference>
<keyword evidence="2" id="KW-0436">Ligase</keyword>
<dbReference type="Gene3D" id="3.30.300.30">
    <property type="match status" value="1"/>
</dbReference>
<organism evidence="5 6">
    <name type="scientific">Maritimibacter harenae</name>
    <dbReference type="NCBI Taxonomy" id="2606218"/>
    <lineage>
        <taxon>Bacteria</taxon>
        <taxon>Pseudomonadati</taxon>
        <taxon>Pseudomonadota</taxon>
        <taxon>Alphaproteobacteria</taxon>
        <taxon>Rhodobacterales</taxon>
        <taxon>Roseobacteraceae</taxon>
        <taxon>Maritimibacter</taxon>
    </lineage>
</organism>
<sequence>MTKPERPLPLDPAQPAAFHWHDATTPLTRAGSGDLLALRDAIRAGEEFSVTPDGISPVVGGTAGYLRIRSGGTTGPAKTIRRTHCSWIASFEVNRDHLGLGLTDVYGILGRPVHSLALYAIVEAAHVGADIVDLAGLRPAHQAAGLADRGTTVLYATPTQLRLLARVGRELPTLRHVLCGGGRMGQDLRHEVQRLAPNATVTEFYGAAETSFIAWSDGAGPEGSVGPAYPGVEIRIDPPGADLGTIWVKSPYLFEGYAEGESPDTQWHEGFVTVGEAGHLAEDGSLSIAGRKNRMVTIADQNVFPEDIELFFLSHQGVTHAAVLPRRDQNRGTVLVALIDALPENMTVDDLLRASRQRFVPLVAPRRIFVAEDFPVTTSGKPDLARATHLIEARE</sequence>
<dbReference type="SUPFAM" id="SSF56801">
    <property type="entry name" value="Acetyl-CoA synthetase-like"/>
    <property type="match status" value="1"/>
</dbReference>